<keyword evidence="3" id="KW-1185">Reference proteome</keyword>
<reference evidence="2 3" key="1">
    <citation type="submission" date="2022-01" db="EMBL/GenBank/DDBJ databases">
        <title>Paraglaciecola sp. G1-23.</title>
        <authorList>
            <person name="Jin M.S."/>
            <person name="Han D.M."/>
            <person name="Kim H.M."/>
            <person name="Jeon C.O."/>
        </authorList>
    </citation>
    <scope>NUCLEOTIDE SEQUENCE [LARGE SCALE GENOMIC DNA]</scope>
    <source>
        <strain evidence="2 3">G1-23</strain>
    </source>
</reference>
<keyword evidence="2" id="KW-0413">Isomerase</keyword>
<evidence type="ECO:0000313" key="2">
    <source>
        <dbReference type="EMBL" id="MCF2948007.1"/>
    </source>
</evidence>
<keyword evidence="1" id="KW-1133">Transmembrane helix</keyword>
<evidence type="ECO:0000256" key="1">
    <source>
        <dbReference type="SAM" id="Phobius"/>
    </source>
</evidence>
<evidence type="ECO:0000313" key="3">
    <source>
        <dbReference type="Proteomes" id="UP001521137"/>
    </source>
</evidence>
<comment type="caution">
    <text evidence="2">The sequence shown here is derived from an EMBL/GenBank/DDBJ whole genome shotgun (WGS) entry which is preliminary data.</text>
</comment>
<sequence>MQDIYIKPIKILIFIILICSGCATIVNLDLNSLYGQENTSNRKLPETLQPTNDSPTNLLYVEQVAPIIEGRCVVCHACYDAPCQLKMTSPEGIERGANKAKVYHGDRILAATPQRLFIDTLTTPKWRERGFYPVLNEREQTSQANTQASVLAKMLTLKQEYPQPDGKLLDQRFDVSIDRSQSCPTMEEYPSYAKNQPYAGMPYALPELTDKEHNILMGWIEDGAHMPGPAPISATLQKAADKLEAFLNAKNLKMQLSARYIYEHLFSSHLYFSELTEDDTQPQFFNLVRSKTPSGEPIVPIATRRPFDEPGVQRVYYRLQAVHSTIVAKAHQPYAIHQELTDKWQKWFVDAEYTVKKLPSYKPEVAANPLTAFTQLPVNARYRFMLERAQNTIMGYIKGPVCRGQVALNVINDRFWVYFIKPELATSSKVNEFYLSQQDNLHLPAEKDSTAFAVGWLEYASHQGDYMRARHTFMTETLEDGQHFTANDIWDGDGENDNATLTVFRHFDNATVVKGLVGKQPKTAWVIDYALLERIHYLLVAGFDVYGNYGHQLMTRLYMDFLRIEGESNFLAYMPAKTRRTELASWYQKASPELTSFVEGKITPFEQPTAIDFKTTEHKKELFEIFAKRVTKVQPTKFKIQDSDLSSNSQALLQQLNNIKGMGASILPELSMIMVEPKGSEHTEIFTLVRNSAHFNVNSLFSEEDNRDPKNDNVTLVHGLLGSYPDAFWRVKESDLAKMVAKAQQISTEQDYAAFLDSFGVRRTDKNFWEFSDKINYTFMEQNPIEGGWLDYNRLENR</sequence>
<dbReference type="EMBL" id="JAKGAS010000003">
    <property type="protein sequence ID" value="MCF2948007.1"/>
    <property type="molecule type" value="Genomic_DNA"/>
</dbReference>
<dbReference type="GO" id="GO:0016853">
    <property type="term" value="F:isomerase activity"/>
    <property type="evidence" value="ECO:0007669"/>
    <property type="project" value="UniProtKB-KW"/>
</dbReference>
<feature type="transmembrane region" description="Helical" evidence="1">
    <location>
        <begin position="12"/>
        <end position="34"/>
    </location>
</feature>
<organism evidence="2 3">
    <name type="scientific">Paraglaciecola algarum</name>
    <dbReference type="NCBI Taxonomy" id="3050085"/>
    <lineage>
        <taxon>Bacteria</taxon>
        <taxon>Pseudomonadati</taxon>
        <taxon>Pseudomonadota</taxon>
        <taxon>Gammaproteobacteria</taxon>
        <taxon>Alteromonadales</taxon>
        <taxon>Alteromonadaceae</taxon>
        <taxon>Paraglaciecola</taxon>
    </lineage>
</organism>
<dbReference type="Proteomes" id="UP001521137">
    <property type="component" value="Unassembled WGS sequence"/>
</dbReference>
<accession>A0ABS9D7L8</accession>
<gene>
    <name evidence="2" type="ORF">L0668_07805</name>
</gene>
<protein>
    <submittedName>
        <fullName evidence="2">Fatty acid cis/trans isomerase</fullName>
    </submittedName>
</protein>
<dbReference type="Pfam" id="PF06934">
    <property type="entry name" value="CTI"/>
    <property type="match status" value="1"/>
</dbReference>
<dbReference type="InterPro" id="IPR010706">
    <property type="entry name" value="Fatty_acid_cis-trans_isomerase"/>
</dbReference>
<keyword evidence="1" id="KW-0812">Transmembrane</keyword>
<keyword evidence="1" id="KW-0472">Membrane</keyword>
<proteinExistence type="predicted"/>
<dbReference type="RefSeq" id="WP_235311561.1">
    <property type="nucleotide sequence ID" value="NZ_JAKGAS010000003.1"/>
</dbReference>
<name>A0ABS9D7L8_9ALTE</name>